<dbReference type="GO" id="GO:0008168">
    <property type="term" value="F:methyltransferase activity"/>
    <property type="evidence" value="ECO:0007669"/>
    <property type="project" value="UniProtKB-KW"/>
</dbReference>
<gene>
    <name evidence="1" type="ORF">FBZ82_12419</name>
</gene>
<reference evidence="1 2" key="1">
    <citation type="submission" date="2019-06" db="EMBL/GenBank/DDBJ databases">
        <title>Genomic Encyclopedia of Type Strains, Phase IV (KMG-V): Genome sequencing to study the core and pangenomes of soil and plant-associated prokaryotes.</title>
        <authorList>
            <person name="Whitman W."/>
        </authorList>
    </citation>
    <scope>NUCLEOTIDE SEQUENCE [LARGE SCALE GENOMIC DNA]</scope>
    <source>
        <strain evidence="1 2">BR 11796</strain>
    </source>
</reference>
<dbReference type="Proteomes" id="UP000316083">
    <property type="component" value="Unassembled WGS sequence"/>
</dbReference>
<proteinExistence type="predicted"/>
<dbReference type="GO" id="GO:0032259">
    <property type="term" value="P:methylation"/>
    <property type="evidence" value="ECO:0007669"/>
    <property type="project" value="UniProtKB-KW"/>
</dbReference>
<keyword evidence="1" id="KW-0489">Methyltransferase</keyword>
<dbReference type="Gene3D" id="2.130.10.10">
    <property type="entry name" value="YVTN repeat-like/Quinoprotein amine dehydrogenase"/>
    <property type="match status" value="1"/>
</dbReference>
<dbReference type="InterPro" id="IPR029063">
    <property type="entry name" value="SAM-dependent_MTases_sf"/>
</dbReference>
<dbReference type="SUPFAM" id="SSF82171">
    <property type="entry name" value="DPP6 N-terminal domain-like"/>
    <property type="match status" value="1"/>
</dbReference>
<protein>
    <submittedName>
        <fullName evidence="1">Methyltransferase family protein</fullName>
    </submittedName>
</protein>
<dbReference type="AlphaFoldDB" id="A0A560AGM0"/>
<keyword evidence="1" id="KW-0808">Transferase</keyword>
<evidence type="ECO:0000313" key="1">
    <source>
        <dbReference type="EMBL" id="TWA59497.1"/>
    </source>
</evidence>
<evidence type="ECO:0000313" key="2">
    <source>
        <dbReference type="Proteomes" id="UP000316083"/>
    </source>
</evidence>
<organism evidence="1 2">
    <name type="scientific">Azospirillum brasilense</name>
    <dbReference type="NCBI Taxonomy" id="192"/>
    <lineage>
        <taxon>Bacteria</taxon>
        <taxon>Pseudomonadati</taxon>
        <taxon>Pseudomonadota</taxon>
        <taxon>Alphaproteobacteria</taxon>
        <taxon>Rhodospirillales</taxon>
        <taxon>Azospirillaceae</taxon>
        <taxon>Azospirillum</taxon>
    </lineage>
</organism>
<dbReference type="SUPFAM" id="SSF53335">
    <property type="entry name" value="S-adenosyl-L-methionine-dependent methyltransferases"/>
    <property type="match status" value="1"/>
</dbReference>
<dbReference type="RefSeq" id="WP_247883431.1">
    <property type="nucleotide sequence ID" value="NZ_VITF01000024.1"/>
</dbReference>
<dbReference type="Gene3D" id="3.40.50.150">
    <property type="entry name" value="Vaccinia Virus protein VP39"/>
    <property type="match status" value="1"/>
</dbReference>
<dbReference type="EMBL" id="VITF01000024">
    <property type="protein sequence ID" value="TWA59497.1"/>
    <property type="molecule type" value="Genomic_DNA"/>
</dbReference>
<sequence length="811" mass="89136">MPYNLSIPGQMSEWELQAIEAVAALVPPDGTIVEIGSLFGRSSWAWAKSADPSVTVHCIDPWEENHGIRPMEQALGITYGIDQFRAYLADCPNAKALQGYSPDNFQDWDRPVDLFFEDSVHTDPILSRNLEFWSRHLPPTGISCGHDYRPRFPDVMNGVDRLARSLEREILVVDTLWCLLPPVSEVPAAKAVRETLLALAAEARADALTRPYAHTFQLRNKPDTVSPGGVMAIDVYACNESRHPWMDGSGAPATAHVSVHVHTEQGDTSGALLPLPKSLSPDRPVTAQFSVCLGPLPPGTHQASARLVLISASGDVLRTFETEERWAIRVEGNAALPASLRLYQSFQADRPANFESIDALDVHAAYRILLGRSPESPRQVAGHLTAAQTLSGLRRRFMTSQEFINGNLKLALSPPDAQPSPAAGQAHDERTPLADRLPELLRDGLNGLFVPSTDPTSGVTSYLLRRSAAPLQQSFYFTQPCWSRDGRFLWLYCAHPPSGSARDGRTLAVVDFQAGTLTNFPETQFTDASPWVDTHDGSVVWATRDAVWRRGPETGGQPVCLTRIPDDLLRKRPVWRLATHLTRSADGAWFLLDITVGNDRLLGGIPSEGGDLRIWQRLDRGWHHAQFSPTDPDVILLAEEERIDPLTGIVTPPQSRMALCRREGPLRPLGLGATVGHEWWDRSGTAIWYVDFERGTMRVGLDGQAPECVWPAGNWHASASRCGRYLVADTLPEATQGRGPSTSVLFLNRQTKRAVPIVTAMPVASPSLEPYHLHPHPSFQCDDRMVVYTTHLTGAPDLAVVPVAHLVAATS</sequence>
<comment type="caution">
    <text evidence="1">The sequence shown here is derived from an EMBL/GenBank/DDBJ whole genome shotgun (WGS) entry which is preliminary data.</text>
</comment>
<dbReference type="Pfam" id="PF13578">
    <property type="entry name" value="Methyltransf_24"/>
    <property type="match status" value="1"/>
</dbReference>
<accession>A0A560AGM0</accession>
<dbReference type="InterPro" id="IPR015943">
    <property type="entry name" value="WD40/YVTN_repeat-like_dom_sf"/>
</dbReference>
<name>A0A560AGM0_AZOBR</name>